<proteinExistence type="predicted"/>
<dbReference type="VEuPathDB" id="FungiDB:H257_04897"/>
<evidence type="ECO:0008006" key="3">
    <source>
        <dbReference type="Google" id="ProtNLM"/>
    </source>
</evidence>
<sequence>MMKILPSRAQLKERRKVIGRQKRGGWEMNNLAELVEWGQAHRCDTAEAFFYRGEGFTYDEFMEQDEDRRLIVLDVFEGTYADQGDDKPYVGLVLSSRQNMWNISWAHECQGSSLAISTDGTYKLHFSNTQHVSGWTLIDLGAAYTKYSRGCVRHKFLPWTYLFVRAECKEAYYKLFDVTSSMYTTFFNTDLVPAIASIDHTGYIMAALTSKWPAIRTISCYIHLKRNVRRHKHLLISNDNYDKVKGDIE</sequence>
<dbReference type="AlphaFoldDB" id="A0A6A4ZSY3"/>
<dbReference type="EMBL" id="VJMI01015146">
    <property type="protein sequence ID" value="KAF0732365.1"/>
    <property type="molecule type" value="Genomic_DNA"/>
</dbReference>
<evidence type="ECO:0000313" key="2">
    <source>
        <dbReference type="Proteomes" id="UP000469452"/>
    </source>
</evidence>
<dbReference type="Proteomes" id="UP000469452">
    <property type="component" value="Unassembled WGS sequence"/>
</dbReference>
<gene>
    <name evidence="1" type="ORF">AaE_009233</name>
</gene>
<feature type="non-terminal residue" evidence="1">
    <location>
        <position position="249"/>
    </location>
</feature>
<name>A0A6A4ZSY3_APHAT</name>
<organism evidence="1 2">
    <name type="scientific">Aphanomyces astaci</name>
    <name type="common">Crayfish plague agent</name>
    <dbReference type="NCBI Taxonomy" id="112090"/>
    <lineage>
        <taxon>Eukaryota</taxon>
        <taxon>Sar</taxon>
        <taxon>Stramenopiles</taxon>
        <taxon>Oomycota</taxon>
        <taxon>Saprolegniomycetes</taxon>
        <taxon>Saprolegniales</taxon>
        <taxon>Verrucalvaceae</taxon>
        <taxon>Aphanomyces</taxon>
    </lineage>
</organism>
<comment type="caution">
    <text evidence="1">The sequence shown here is derived from an EMBL/GenBank/DDBJ whole genome shotgun (WGS) entry which is preliminary data.</text>
</comment>
<reference evidence="1 2" key="1">
    <citation type="submission" date="2019-06" db="EMBL/GenBank/DDBJ databases">
        <title>Genomics analysis of Aphanomyces spp. identifies a new class of oomycete effector associated with host adaptation.</title>
        <authorList>
            <person name="Gaulin E."/>
        </authorList>
    </citation>
    <scope>NUCLEOTIDE SEQUENCE [LARGE SCALE GENOMIC DNA]</scope>
    <source>
        <strain evidence="1 2">E</strain>
    </source>
</reference>
<evidence type="ECO:0000313" key="1">
    <source>
        <dbReference type="EMBL" id="KAF0732365.1"/>
    </source>
</evidence>
<accession>A0A6A4ZSY3</accession>
<protein>
    <recommendedName>
        <fullName evidence="3">MULE transposase domain-containing protein</fullName>
    </recommendedName>
</protein>